<gene>
    <name evidence="2" type="ORF">PXEA_LOCUS28357</name>
</gene>
<keyword evidence="3" id="KW-1185">Reference proteome</keyword>
<reference evidence="2" key="1">
    <citation type="submission" date="2018-11" db="EMBL/GenBank/DDBJ databases">
        <authorList>
            <consortium name="Pathogen Informatics"/>
        </authorList>
    </citation>
    <scope>NUCLEOTIDE SEQUENCE</scope>
</reference>
<evidence type="ECO:0000313" key="2">
    <source>
        <dbReference type="EMBL" id="VEL34917.1"/>
    </source>
</evidence>
<feature type="compositionally biased region" description="Basic and acidic residues" evidence="1">
    <location>
        <begin position="136"/>
        <end position="157"/>
    </location>
</feature>
<feature type="region of interest" description="Disordered" evidence="1">
    <location>
        <begin position="130"/>
        <end position="157"/>
    </location>
</feature>
<dbReference type="EMBL" id="CAAALY010248682">
    <property type="protein sequence ID" value="VEL34917.1"/>
    <property type="molecule type" value="Genomic_DNA"/>
</dbReference>
<accession>A0A3S5AXU7</accession>
<organism evidence="2 3">
    <name type="scientific">Protopolystoma xenopodis</name>
    <dbReference type="NCBI Taxonomy" id="117903"/>
    <lineage>
        <taxon>Eukaryota</taxon>
        <taxon>Metazoa</taxon>
        <taxon>Spiralia</taxon>
        <taxon>Lophotrochozoa</taxon>
        <taxon>Platyhelminthes</taxon>
        <taxon>Monogenea</taxon>
        <taxon>Polyopisthocotylea</taxon>
        <taxon>Polystomatidea</taxon>
        <taxon>Polystomatidae</taxon>
        <taxon>Protopolystoma</taxon>
    </lineage>
</organism>
<evidence type="ECO:0000256" key="1">
    <source>
        <dbReference type="SAM" id="MobiDB-lite"/>
    </source>
</evidence>
<comment type="caution">
    <text evidence="2">The sequence shown here is derived from an EMBL/GenBank/DDBJ whole genome shotgun (WGS) entry which is preliminary data.</text>
</comment>
<evidence type="ECO:0000313" key="3">
    <source>
        <dbReference type="Proteomes" id="UP000784294"/>
    </source>
</evidence>
<sequence length="175" mass="19711">MCSKAEEVRDSGKMRGSFMLFSTKPSIAPSVPETIKTLAGQVGVSGTGRSGNTSSSSCPLYRRSVSSQAFALSEGRRRRHRLARQLYQTRETRRWLNDVQPSKMPVFSTVEANEQITKETAEMLATDRLGVPTGRRPLDETDSPRYLRPKYEPADTEPAKRITGRLHTKHRVICW</sequence>
<proteinExistence type="predicted"/>
<dbReference type="AlphaFoldDB" id="A0A3S5AXU7"/>
<name>A0A3S5AXU7_9PLAT</name>
<protein>
    <submittedName>
        <fullName evidence="2">Uncharacterized protein</fullName>
    </submittedName>
</protein>
<dbReference type="Proteomes" id="UP000784294">
    <property type="component" value="Unassembled WGS sequence"/>
</dbReference>